<sequence length="145" mass="15832">MSTPKQPATPREIDDTEDRMGSIEQLDFSEARDDREGRIGDRRPSDEVQHEYPDQRVRDAGQSGGETLKEGRHENGVSLDDLSPENLIDDTGARSPRERGKGEPADRVLSVVDEGDIGAGSGLDEAELARTRPLDGAPWDGTPKP</sequence>
<evidence type="ECO:0000256" key="1">
    <source>
        <dbReference type="SAM" id="MobiDB-lite"/>
    </source>
</evidence>
<reference evidence="2 3" key="1">
    <citation type="submission" date="2016-10" db="EMBL/GenBank/DDBJ databases">
        <authorList>
            <person name="de Groot N.N."/>
        </authorList>
    </citation>
    <scope>NUCLEOTIDE SEQUENCE [LARGE SCALE GENOMIC DNA]</scope>
    <source>
        <strain evidence="2 3">LMG 18387</strain>
    </source>
</reference>
<accession>A0A1G8IF94</accession>
<evidence type="ECO:0000313" key="2">
    <source>
        <dbReference type="EMBL" id="SDI17467.1"/>
    </source>
</evidence>
<proteinExistence type="predicted"/>
<organism evidence="2 3">
    <name type="scientific">Phytopseudomonas flavescens</name>
    <dbReference type="NCBI Taxonomy" id="29435"/>
    <lineage>
        <taxon>Bacteria</taxon>
        <taxon>Pseudomonadati</taxon>
        <taxon>Pseudomonadota</taxon>
        <taxon>Gammaproteobacteria</taxon>
        <taxon>Pseudomonadales</taxon>
        <taxon>Pseudomonadaceae</taxon>
        <taxon>Phytopseudomonas</taxon>
    </lineage>
</organism>
<dbReference type="EMBL" id="FNDG01000012">
    <property type="protein sequence ID" value="SDI17467.1"/>
    <property type="molecule type" value="Genomic_DNA"/>
</dbReference>
<evidence type="ECO:0000313" key="3">
    <source>
        <dbReference type="Proteomes" id="UP000198606"/>
    </source>
</evidence>
<feature type="region of interest" description="Disordered" evidence="1">
    <location>
        <begin position="1"/>
        <end position="145"/>
    </location>
</feature>
<feature type="compositionally biased region" description="Basic and acidic residues" evidence="1">
    <location>
        <begin position="29"/>
        <end position="59"/>
    </location>
</feature>
<protein>
    <recommendedName>
        <fullName evidence="4">Phosphotransferase system, HPr-related protein</fullName>
    </recommendedName>
</protein>
<dbReference type="AlphaFoldDB" id="A0A1G8IF94"/>
<dbReference type="Proteomes" id="UP000198606">
    <property type="component" value="Unassembled WGS sequence"/>
</dbReference>
<name>A0A1G8IF94_9GAMM</name>
<dbReference type="STRING" id="29435.SAMN05216588_11280"/>
<dbReference type="RefSeq" id="WP_084307193.1">
    <property type="nucleotide sequence ID" value="NZ_FNDG01000012.1"/>
</dbReference>
<feature type="compositionally biased region" description="Basic and acidic residues" evidence="1">
    <location>
        <begin position="91"/>
        <end position="106"/>
    </location>
</feature>
<gene>
    <name evidence="2" type="ORF">SAMN05216588_11280</name>
</gene>
<evidence type="ECO:0008006" key="4">
    <source>
        <dbReference type="Google" id="ProtNLM"/>
    </source>
</evidence>